<accession>N6XCM6</accession>
<dbReference type="AlphaFoldDB" id="N6XCM6"/>
<dbReference type="HOGENOM" id="CLU_041674_0_1_11"/>
<evidence type="ECO:0000259" key="3">
    <source>
        <dbReference type="Pfam" id="PF02350"/>
    </source>
</evidence>
<name>N6XCM6_9ACTO</name>
<dbReference type="InterPro" id="IPR029767">
    <property type="entry name" value="WecB-like"/>
</dbReference>
<dbReference type="PANTHER" id="PTHR43174">
    <property type="entry name" value="UDP-N-ACETYLGLUCOSAMINE 2-EPIMERASE"/>
    <property type="match status" value="1"/>
</dbReference>
<feature type="region of interest" description="Disordered" evidence="2">
    <location>
        <begin position="366"/>
        <end position="441"/>
    </location>
</feature>
<keyword evidence="1 4" id="KW-0413">Isomerase</keyword>
<feature type="domain" description="UDP-N-acetylglucosamine 2-epimerase" evidence="3">
    <location>
        <begin position="25"/>
        <end position="351"/>
    </location>
</feature>
<gene>
    <name evidence="4" type="primary">wecB</name>
    <name evidence="4" type="ORF">HMPREF9004_0328</name>
</gene>
<evidence type="ECO:0000313" key="4">
    <source>
        <dbReference type="EMBL" id="ENO18993.1"/>
    </source>
</evidence>
<dbReference type="PATRIC" id="fig|888050.3.peg.322"/>
<dbReference type="eggNOG" id="COG0381">
    <property type="taxonomic scope" value="Bacteria"/>
</dbReference>
<sequence length="441" mass="46929">MRIVSVVGARPQFVKLAPIDRAFREARIDHRIVHTGQHYDPLLSDVFFSDLGISPPDVHLGVGSGSHGVQTGRMLAALDDVLGGLEADCVLVYGDTNSTLAAALCAVKLHIPLAHLEAGLRSFNRRMPEEINRVLTDHAADLLLAPTSLAAKNLEREGLEDRTEVVGDVMTDVLMRVRDEVSSRPVFELMESLSLKAGEYSLATIHRADNTDDPERLERLLDSLGAIDHPVVLLAHPRLRAKCESFGFRIDRGSLISHDPLPYPQLVASAMRARGIITDSGGLQKEAFLLRVPATTVRSETEWVETVELGWNVLVEPGAELIAAAQRPRPADTKAAPYGDGNAARGVASSLIRHFGRGLHSAPGGVCGQDADSGRSADSGQGADSGRGANCERSADSTQDENHTVNTPGGRNAPSGQGAASRGNGKTRGEARGTGKQGPSS</sequence>
<reference evidence="4 5" key="1">
    <citation type="submission" date="2013-03" db="EMBL/GenBank/DDBJ databases">
        <title>Reference genome for the Human Microbiome Project.</title>
        <authorList>
            <person name="Aqrawi P."/>
            <person name="Ayvaz T."/>
            <person name="Bess C."/>
            <person name="Blankenburg K."/>
            <person name="Coyle M."/>
            <person name="Deng J."/>
            <person name="Forbes L."/>
            <person name="Fowler G."/>
            <person name="Francisco L."/>
            <person name="Fu Q."/>
            <person name="Gibbs R."/>
            <person name="Gross S."/>
            <person name="Gubbala S."/>
            <person name="Hale W."/>
            <person name="Hemphill L."/>
            <person name="Highlander S."/>
            <person name="Hirani K."/>
            <person name="Jackson L."/>
            <person name="Jakkamsetti A."/>
            <person name="Javaid M."/>
            <person name="Jayaseelan J.C."/>
            <person name="Jiang H."/>
            <person name="Joshi V."/>
            <person name="Korchina V."/>
            <person name="Kovar C."/>
            <person name="Lara F."/>
            <person name="Lee S."/>
            <person name="Liu Y."/>
            <person name="Mata R."/>
            <person name="Mathew T."/>
            <person name="Munidasa M."/>
            <person name="Muzny D."/>
            <person name="Nazareth L."/>
            <person name="Ngo R."/>
            <person name="Nguyen L."/>
            <person name="Nguyen N."/>
            <person name="Okwuonu G."/>
            <person name="Ongeri F."/>
            <person name="Palculict T."/>
            <person name="Patil S."/>
            <person name="Petrosino J."/>
            <person name="Pham C."/>
            <person name="Pham P."/>
            <person name="Pu L.-L."/>
            <person name="Qin X."/>
            <person name="Qu J."/>
            <person name="Reid J."/>
            <person name="Ross M."/>
            <person name="Ruth R."/>
            <person name="Saada N."/>
            <person name="San Lucas F."/>
            <person name="Santibanez J."/>
            <person name="Shang Y."/>
            <person name="Simmons D."/>
            <person name="Song X.-Z."/>
            <person name="Tang L.-Y."/>
            <person name="Thornton R."/>
            <person name="Warren J."/>
            <person name="Weissenberger G."/>
            <person name="Wilczek-Boney K."/>
            <person name="Worley K."/>
            <person name="Youmans B."/>
            <person name="Zhang J."/>
            <person name="Zhang L."/>
            <person name="Zhao Z."/>
            <person name="Zhou C."/>
            <person name="Zhu D."/>
            <person name="Zhu Y."/>
        </authorList>
    </citation>
    <scope>NUCLEOTIDE SEQUENCE [LARGE SCALE GENOMIC DNA]</scope>
    <source>
        <strain evidence="4 5">F0333</strain>
    </source>
</reference>
<evidence type="ECO:0000256" key="1">
    <source>
        <dbReference type="RuleBase" id="RU003513"/>
    </source>
</evidence>
<dbReference type="EC" id="5.1.3.14" evidence="4"/>
<proteinExistence type="inferred from homology"/>
<dbReference type="PANTHER" id="PTHR43174:SF1">
    <property type="entry name" value="UDP-N-ACETYLGLUCOSAMINE 2-EPIMERASE"/>
    <property type="match status" value="1"/>
</dbReference>
<dbReference type="CDD" id="cd03786">
    <property type="entry name" value="GTB_UDP-GlcNAc_2-Epimerase"/>
    <property type="match status" value="1"/>
</dbReference>
<dbReference type="GO" id="GO:0008761">
    <property type="term" value="F:UDP-N-acetylglucosamine 2-epimerase activity"/>
    <property type="evidence" value="ECO:0007669"/>
    <property type="project" value="UniProtKB-EC"/>
</dbReference>
<comment type="similarity">
    <text evidence="1">Belongs to the UDP-N-acetylglucosamine 2-epimerase family.</text>
</comment>
<dbReference type="InterPro" id="IPR003331">
    <property type="entry name" value="UDP_GlcNAc_Epimerase_2_dom"/>
</dbReference>
<evidence type="ECO:0000256" key="2">
    <source>
        <dbReference type="SAM" id="MobiDB-lite"/>
    </source>
</evidence>
<evidence type="ECO:0000313" key="5">
    <source>
        <dbReference type="Proteomes" id="UP000013015"/>
    </source>
</evidence>
<dbReference type="NCBIfam" id="TIGR00236">
    <property type="entry name" value="wecB"/>
    <property type="match status" value="1"/>
</dbReference>
<organism evidence="4 5">
    <name type="scientific">Schaalia cardiffensis F0333</name>
    <dbReference type="NCBI Taxonomy" id="888050"/>
    <lineage>
        <taxon>Bacteria</taxon>
        <taxon>Bacillati</taxon>
        <taxon>Actinomycetota</taxon>
        <taxon>Actinomycetes</taxon>
        <taxon>Actinomycetales</taxon>
        <taxon>Actinomycetaceae</taxon>
        <taxon>Schaalia</taxon>
    </lineage>
</organism>
<protein>
    <submittedName>
        <fullName evidence="4">UDP-N-acetylglucosamine 2-epimerase</fullName>
        <ecNumber evidence="4">5.1.3.14</ecNumber>
    </submittedName>
</protein>
<dbReference type="OrthoDB" id="9803238at2"/>
<dbReference type="SUPFAM" id="SSF53756">
    <property type="entry name" value="UDP-Glycosyltransferase/glycogen phosphorylase"/>
    <property type="match status" value="1"/>
</dbReference>
<dbReference type="Gene3D" id="3.40.50.2000">
    <property type="entry name" value="Glycogen Phosphorylase B"/>
    <property type="match status" value="2"/>
</dbReference>
<comment type="caution">
    <text evidence="4">The sequence shown here is derived from an EMBL/GenBank/DDBJ whole genome shotgun (WGS) entry which is preliminary data.</text>
</comment>
<keyword evidence="5" id="KW-1185">Reference proteome</keyword>
<dbReference type="Proteomes" id="UP000013015">
    <property type="component" value="Unassembled WGS sequence"/>
</dbReference>
<dbReference type="Pfam" id="PF02350">
    <property type="entry name" value="Epimerase_2"/>
    <property type="match status" value="1"/>
</dbReference>
<dbReference type="STRING" id="888050.HMPREF9004_0328"/>
<dbReference type="EMBL" id="AQHZ01000005">
    <property type="protein sequence ID" value="ENO18993.1"/>
    <property type="molecule type" value="Genomic_DNA"/>
</dbReference>